<evidence type="ECO:0000313" key="2">
    <source>
        <dbReference type="EMBL" id="WWC86508.1"/>
    </source>
</evidence>
<gene>
    <name evidence="2" type="ORF">L201_001385</name>
</gene>
<accession>A0AAX4JNQ4</accession>
<proteinExistence type="predicted"/>
<sequence length="190" mass="20218">MTNHLSTSDPSRGSTLPTLNEDRPSHQTPHNQWDNYQLPTTEDGGNSSSDRITSFASRNKHTLLYTALGAGLATSILLNGLQASNVISSCGSVSNPDELGKDLDQCKSDNETSTEKWQKALEDLQEAQGMISDLQGIIENLNETSSTSSAEIQPSTTINTAMDISVTPTATSTSEQNAESATSISDVVPT</sequence>
<evidence type="ECO:0000313" key="3">
    <source>
        <dbReference type="Proteomes" id="UP001355207"/>
    </source>
</evidence>
<dbReference type="Proteomes" id="UP001355207">
    <property type="component" value="Chromosome 1"/>
</dbReference>
<dbReference type="EMBL" id="CP144098">
    <property type="protein sequence ID" value="WWC86508.1"/>
    <property type="molecule type" value="Genomic_DNA"/>
</dbReference>
<feature type="compositionally biased region" description="Polar residues" evidence="1">
    <location>
        <begin position="1"/>
        <end position="18"/>
    </location>
</feature>
<feature type="region of interest" description="Disordered" evidence="1">
    <location>
        <begin position="144"/>
        <end position="190"/>
    </location>
</feature>
<keyword evidence="3" id="KW-1185">Reference proteome</keyword>
<feature type="compositionally biased region" description="Polar residues" evidence="1">
    <location>
        <begin position="26"/>
        <end position="52"/>
    </location>
</feature>
<evidence type="ECO:0008006" key="4">
    <source>
        <dbReference type="Google" id="ProtNLM"/>
    </source>
</evidence>
<dbReference type="AlphaFoldDB" id="A0AAX4JNQ4"/>
<reference evidence="2 3" key="1">
    <citation type="submission" date="2024-01" db="EMBL/GenBank/DDBJ databases">
        <title>Comparative genomics of Cryptococcus and Kwoniella reveals pathogenesis evolution and contrasting modes of karyotype evolution via chromosome fusion or intercentromeric recombination.</title>
        <authorList>
            <person name="Coelho M.A."/>
            <person name="David-Palma M."/>
            <person name="Shea T."/>
            <person name="Bowers K."/>
            <person name="McGinley-Smith S."/>
            <person name="Mohammad A.W."/>
            <person name="Gnirke A."/>
            <person name="Yurkov A.M."/>
            <person name="Nowrousian M."/>
            <person name="Sun S."/>
            <person name="Cuomo C.A."/>
            <person name="Heitman J."/>
        </authorList>
    </citation>
    <scope>NUCLEOTIDE SEQUENCE [LARGE SCALE GENOMIC DNA]</scope>
    <source>
        <strain evidence="2 3">CBS 6074</strain>
    </source>
</reference>
<dbReference type="GeneID" id="91092057"/>
<name>A0AAX4JNQ4_9TREE</name>
<dbReference type="RefSeq" id="XP_066073271.1">
    <property type="nucleotide sequence ID" value="XM_066217174.1"/>
</dbReference>
<protein>
    <recommendedName>
        <fullName evidence="4">SMODS and SLOG-associating 2TM effector domain-containing protein</fullName>
    </recommendedName>
</protein>
<evidence type="ECO:0000256" key="1">
    <source>
        <dbReference type="SAM" id="MobiDB-lite"/>
    </source>
</evidence>
<organism evidence="2 3">
    <name type="scientific">Kwoniella dendrophila CBS 6074</name>
    <dbReference type="NCBI Taxonomy" id="1295534"/>
    <lineage>
        <taxon>Eukaryota</taxon>
        <taxon>Fungi</taxon>
        <taxon>Dikarya</taxon>
        <taxon>Basidiomycota</taxon>
        <taxon>Agaricomycotina</taxon>
        <taxon>Tremellomycetes</taxon>
        <taxon>Tremellales</taxon>
        <taxon>Cryptococcaceae</taxon>
        <taxon>Kwoniella</taxon>
    </lineage>
</organism>
<feature type="region of interest" description="Disordered" evidence="1">
    <location>
        <begin position="1"/>
        <end position="52"/>
    </location>
</feature>